<keyword evidence="7" id="KW-0067">ATP-binding</keyword>
<dbReference type="Pfam" id="PF13424">
    <property type="entry name" value="TPR_12"/>
    <property type="match status" value="1"/>
</dbReference>
<evidence type="ECO:0000313" key="12">
    <source>
        <dbReference type="Proteomes" id="UP000515514"/>
    </source>
</evidence>
<evidence type="ECO:0000256" key="4">
    <source>
        <dbReference type="ARBA" id="ARBA00022679"/>
    </source>
</evidence>
<dbReference type="Gene3D" id="3.30.450.20">
    <property type="entry name" value="PAS domain"/>
    <property type="match status" value="1"/>
</dbReference>
<organism evidence="11 12">
    <name type="scientific">Constantimarinum furrinae</name>
    <dbReference type="NCBI Taxonomy" id="2562285"/>
    <lineage>
        <taxon>Bacteria</taxon>
        <taxon>Pseudomonadati</taxon>
        <taxon>Bacteroidota</taxon>
        <taxon>Flavobacteriia</taxon>
        <taxon>Flavobacteriales</taxon>
        <taxon>Flavobacteriaceae</taxon>
        <taxon>Altibacter/Constantimarinum group</taxon>
        <taxon>Constantimarinum</taxon>
    </lineage>
</organism>
<feature type="coiled-coil region" evidence="8">
    <location>
        <begin position="299"/>
        <end position="369"/>
    </location>
</feature>
<keyword evidence="3" id="KW-0597">Phosphoprotein</keyword>
<dbReference type="PROSITE" id="PS50109">
    <property type="entry name" value="HIS_KIN"/>
    <property type="match status" value="1"/>
</dbReference>
<comment type="catalytic activity">
    <reaction evidence="1">
        <text>ATP + protein L-histidine = ADP + protein N-phospho-L-histidine.</text>
        <dbReference type="EC" id="2.7.13.3"/>
    </reaction>
</comment>
<dbReference type="SMART" id="SM00387">
    <property type="entry name" value="HATPase_c"/>
    <property type="match status" value="1"/>
</dbReference>
<keyword evidence="4" id="KW-0808">Transferase</keyword>
<feature type="domain" description="Histidine kinase" evidence="10">
    <location>
        <begin position="376"/>
        <end position="569"/>
    </location>
</feature>
<dbReference type="InterPro" id="IPR005467">
    <property type="entry name" value="His_kinase_dom"/>
</dbReference>
<dbReference type="Pfam" id="PF02518">
    <property type="entry name" value="HATPase_c"/>
    <property type="match status" value="1"/>
</dbReference>
<dbReference type="InterPro" id="IPR019734">
    <property type="entry name" value="TPR_rpt"/>
</dbReference>
<evidence type="ECO:0000256" key="2">
    <source>
        <dbReference type="ARBA" id="ARBA00012438"/>
    </source>
</evidence>
<proteinExistence type="predicted"/>
<evidence type="ECO:0000259" key="10">
    <source>
        <dbReference type="PROSITE" id="PS50109"/>
    </source>
</evidence>
<dbReference type="Proteomes" id="UP000515514">
    <property type="component" value="Chromosome"/>
</dbReference>
<dbReference type="InterPro" id="IPR036890">
    <property type="entry name" value="HATPase_C_sf"/>
</dbReference>
<gene>
    <name evidence="11" type="ORF">ALE3EI_1193</name>
</gene>
<evidence type="ECO:0000256" key="3">
    <source>
        <dbReference type="ARBA" id="ARBA00022553"/>
    </source>
</evidence>
<dbReference type="KEGG" id="alti:ALE3EI_1193"/>
<dbReference type="GO" id="GO:0004673">
    <property type="term" value="F:protein histidine kinase activity"/>
    <property type="evidence" value="ECO:0007669"/>
    <property type="project" value="UniProtKB-EC"/>
</dbReference>
<dbReference type="Gene3D" id="1.25.40.10">
    <property type="entry name" value="Tetratricopeptide repeat domain"/>
    <property type="match status" value="2"/>
</dbReference>
<name>A0A7G8PTU5_9FLAO</name>
<keyword evidence="9" id="KW-0472">Membrane</keyword>
<evidence type="ECO:0000313" key="11">
    <source>
        <dbReference type="EMBL" id="QNJ97761.1"/>
    </source>
</evidence>
<dbReference type="Pfam" id="PF13374">
    <property type="entry name" value="TPR_10"/>
    <property type="match status" value="1"/>
</dbReference>
<dbReference type="PANTHER" id="PTHR41523:SF8">
    <property type="entry name" value="ETHYLENE RESPONSE SENSOR PROTEIN"/>
    <property type="match status" value="1"/>
</dbReference>
<dbReference type="SMART" id="SM00028">
    <property type="entry name" value="TPR"/>
    <property type="match status" value="6"/>
</dbReference>
<keyword evidence="12" id="KW-1185">Reference proteome</keyword>
<evidence type="ECO:0000256" key="5">
    <source>
        <dbReference type="ARBA" id="ARBA00022741"/>
    </source>
</evidence>
<keyword evidence="5" id="KW-0547">Nucleotide-binding</keyword>
<dbReference type="EC" id="2.7.13.3" evidence="2"/>
<dbReference type="GO" id="GO:0005524">
    <property type="term" value="F:ATP binding"/>
    <property type="evidence" value="ECO:0007669"/>
    <property type="project" value="UniProtKB-KW"/>
</dbReference>
<dbReference type="EMBL" id="CP052909">
    <property type="protein sequence ID" value="QNJ97761.1"/>
    <property type="molecule type" value="Genomic_DNA"/>
</dbReference>
<keyword evidence="8" id="KW-0175">Coiled coil</keyword>
<feature type="transmembrane region" description="Helical" evidence="9">
    <location>
        <begin position="327"/>
        <end position="347"/>
    </location>
</feature>
<keyword evidence="9" id="KW-0812">Transmembrane</keyword>
<dbReference type="AlphaFoldDB" id="A0A7G8PTU5"/>
<dbReference type="InterPro" id="IPR003594">
    <property type="entry name" value="HATPase_dom"/>
</dbReference>
<keyword evidence="6 11" id="KW-0418">Kinase</keyword>
<dbReference type="SUPFAM" id="SSF55874">
    <property type="entry name" value="ATPase domain of HSP90 chaperone/DNA topoisomerase II/histidine kinase"/>
    <property type="match status" value="1"/>
</dbReference>
<dbReference type="InterPro" id="IPR011495">
    <property type="entry name" value="Sig_transdc_His_kin_sub2_dim/P"/>
</dbReference>
<evidence type="ECO:0000256" key="6">
    <source>
        <dbReference type="ARBA" id="ARBA00022777"/>
    </source>
</evidence>
<reference evidence="11 12" key="1">
    <citation type="submission" date="2020-04" db="EMBL/GenBank/DDBJ databases">
        <title>Genome sequence of Altibacter aquimarinus strain ALE3EI.</title>
        <authorList>
            <person name="Oh H.-M."/>
            <person name="Jang D."/>
        </authorList>
    </citation>
    <scope>NUCLEOTIDE SEQUENCE [LARGE SCALE GENOMIC DNA]</scope>
    <source>
        <strain evidence="11 12">ALE3EI</strain>
    </source>
</reference>
<keyword evidence="9" id="KW-1133">Transmembrane helix</keyword>
<accession>A0A7G8PTU5</accession>
<dbReference type="SUPFAM" id="SSF48452">
    <property type="entry name" value="TPR-like"/>
    <property type="match status" value="1"/>
</dbReference>
<dbReference type="InterPro" id="IPR011990">
    <property type="entry name" value="TPR-like_helical_dom_sf"/>
</dbReference>
<dbReference type="Gene3D" id="3.30.565.10">
    <property type="entry name" value="Histidine kinase-like ATPase, C-terminal domain"/>
    <property type="match status" value="1"/>
</dbReference>
<sequence length="571" mass="65164">MVRLDKISSDIEKLNFLDEIVDLEWRSSPQNLIEYARVYDSISKLIDVQEYYAKSLNLKGMASYVTEDYNEAISYYLESLRTLDASIPSSELAQLYNNLASCFIKTDDFKNAEKYYLLSRDIASSIEDERWVANVNNNLSILYMNHSMYLEADEMLEKAISFYLKNGDSLNAGISYMNQGNSKIFNKDFSGALSSYSRSKLYVSENQIPLLHAVSYTGMGIAYTNQNQFSQALPLLKRGVAIAKRINHVEQLIESYNALAVYYSEKKEYKDAYEIVMESQKLKDSVLAATQDHNMAEALTKYETEKKDAQLRVLSLETEKAAHEKKLYLLLALAGLLVAALVGFFLFKNQKKNKQLAKQKKLLEATVDEKNVLLRETHHRVKNSFQIVSSLLYLQSENIEDNKAKLAMKEAQNRVRSMVLIHQKLYSKDQLVGINTKEYFTDLTNDIFESHQFEGNAFIYNLDVEPLVLDVETITPLGLILNELITNVLKHAFKPVNEESRMLIRLKRIGETLQLQVEDNGVGIPTEIKESSFGIQLIKSLAKKLKATLSYQSAPSTGTIAILDMRRFNEL</sequence>
<evidence type="ECO:0000256" key="7">
    <source>
        <dbReference type="ARBA" id="ARBA00022840"/>
    </source>
</evidence>
<evidence type="ECO:0000256" key="9">
    <source>
        <dbReference type="SAM" id="Phobius"/>
    </source>
</evidence>
<evidence type="ECO:0000256" key="8">
    <source>
        <dbReference type="SAM" id="Coils"/>
    </source>
</evidence>
<evidence type="ECO:0000256" key="1">
    <source>
        <dbReference type="ARBA" id="ARBA00000085"/>
    </source>
</evidence>
<dbReference type="Pfam" id="PF07568">
    <property type="entry name" value="HisKA_2"/>
    <property type="match status" value="1"/>
</dbReference>
<protein>
    <recommendedName>
        <fullName evidence="2">histidine kinase</fullName>
        <ecNumber evidence="2">2.7.13.3</ecNumber>
    </recommendedName>
</protein>
<dbReference type="PANTHER" id="PTHR41523">
    <property type="entry name" value="TWO-COMPONENT SYSTEM SENSOR PROTEIN"/>
    <property type="match status" value="1"/>
</dbReference>